<dbReference type="AlphaFoldDB" id="A0A1M7Z968"/>
<dbReference type="STRING" id="1123029.SAMN02745172_00770"/>
<protein>
    <recommendedName>
        <fullName evidence="3">Nucleoside-diphosphate sugar epimerase</fullName>
    </recommendedName>
</protein>
<dbReference type="Pfam" id="PF06258">
    <property type="entry name" value="Mito_fiss_Elm1"/>
    <property type="match status" value="1"/>
</dbReference>
<evidence type="ECO:0000313" key="2">
    <source>
        <dbReference type="Proteomes" id="UP000186406"/>
    </source>
</evidence>
<evidence type="ECO:0000313" key="1">
    <source>
        <dbReference type="EMBL" id="SHO61445.1"/>
    </source>
</evidence>
<name>A0A1M7Z968_9HYPH</name>
<sequence length="343" mass="36399">MAVDLPSAPRTAWSLTPGSAGHEVQCRGIIEALGIEPVLKRVSPSPPWSWLAPWGPAQPNASIAPPWPDLVVVSGRQAIPYARHIRRASRARTFVLALQNPVVSPSQFDLVWVNEHDGISGPNVVRTLTSPNTLTPTRLVEGAARFSPLWQSLPRPWIGVIVGGASGAYRFEAADADRLGKTLAAIARTTGGSLIVTPSRRTGAAPLAALKTALGATPSWVWDLETGENPYFGILGAADRFIVTCDSVNMLGEAAFTGKPIHAWKLEGGSSKFNAFHEGMIASGAMRWLDWPPTGASESASQEQSASVALAAWTYHPLNANAVVVDAVRRAFAERAGRRGAAA</sequence>
<keyword evidence="2" id="KW-1185">Reference proteome</keyword>
<gene>
    <name evidence="1" type="ORF">SAMN02745172_00770</name>
</gene>
<dbReference type="Proteomes" id="UP000186406">
    <property type="component" value="Unassembled WGS sequence"/>
</dbReference>
<dbReference type="RefSeq" id="WP_073625802.1">
    <property type="nucleotide sequence ID" value="NZ_FRXO01000001.1"/>
</dbReference>
<dbReference type="PANTHER" id="PTHR33986">
    <property type="entry name" value="OS02G0535700 PROTEIN"/>
    <property type="match status" value="1"/>
</dbReference>
<proteinExistence type="predicted"/>
<accession>A0A1M7Z968</accession>
<evidence type="ECO:0008006" key="3">
    <source>
        <dbReference type="Google" id="ProtNLM"/>
    </source>
</evidence>
<reference evidence="1 2" key="1">
    <citation type="submission" date="2016-12" db="EMBL/GenBank/DDBJ databases">
        <authorList>
            <person name="Song W.-J."/>
            <person name="Kurnit D.M."/>
        </authorList>
    </citation>
    <scope>NUCLEOTIDE SEQUENCE [LARGE SCALE GENOMIC DNA]</scope>
    <source>
        <strain evidence="1 2">DSM 19599</strain>
    </source>
</reference>
<dbReference type="InterPro" id="IPR009367">
    <property type="entry name" value="Elm1-like"/>
</dbReference>
<organism evidence="1 2">
    <name type="scientific">Pseudoxanthobacter soli DSM 19599</name>
    <dbReference type="NCBI Taxonomy" id="1123029"/>
    <lineage>
        <taxon>Bacteria</taxon>
        <taxon>Pseudomonadati</taxon>
        <taxon>Pseudomonadota</taxon>
        <taxon>Alphaproteobacteria</taxon>
        <taxon>Hyphomicrobiales</taxon>
        <taxon>Segnochrobactraceae</taxon>
        <taxon>Pseudoxanthobacter</taxon>
    </lineage>
</organism>
<dbReference type="EMBL" id="FRXO01000001">
    <property type="protein sequence ID" value="SHO61445.1"/>
    <property type="molecule type" value="Genomic_DNA"/>
</dbReference>
<dbReference type="OrthoDB" id="272235at2"/>
<dbReference type="PANTHER" id="PTHR33986:SF15">
    <property type="entry name" value="MITOCHONDRIAL FISSION PROTEIN ELM1"/>
    <property type="match status" value="1"/>
</dbReference>